<dbReference type="EMBL" id="SMOD01000004">
    <property type="protein sequence ID" value="TDG09692.1"/>
    <property type="molecule type" value="Genomic_DNA"/>
</dbReference>
<protein>
    <submittedName>
        <fullName evidence="1">Uncharacterized protein</fullName>
    </submittedName>
</protein>
<dbReference type="RefSeq" id="WP_133181691.1">
    <property type="nucleotide sequence ID" value="NZ_SMOD01000004.1"/>
</dbReference>
<accession>A0A4R5LJI7</accession>
<evidence type="ECO:0000313" key="1">
    <source>
        <dbReference type="EMBL" id="TDG09692.1"/>
    </source>
</evidence>
<sequence length="95" mass="10621">MRRSHPKKEIEAVLVHAEKRGWLVQPGKGNRHAWGRMYCPYNDAACRCGEFCITSIWSTPRNAGNHAYVLKRVVDNCTTHRINAATACAAAEAPE</sequence>
<gene>
    <name evidence="1" type="ORF">E1N52_07130</name>
</gene>
<evidence type="ECO:0000313" key="2">
    <source>
        <dbReference type="Proteomes" id="UP000295606"/>
    </source>
</evidence>
<organism evidence="1 2">
    <name type="scientific">Paraburkholderia guartelaensis</name>
    <dbReference type="NCBI Taxonomy" id="2546446"/>
    <lineage>
        <taxon>Bacteria</taxon>
        <taxon>Pseudomonadati</taxon>
        <taxon>Pseudomonadota</taxon>
        <taxon>Betaproteobacteria</taxon>
        <taxon>Burkholderiales</taxon>
        <taxon>Burkholderiaceae</taxon>
        <taxon>Paraburkholderia</taxon>
    </lineage>
</organism>
<comment type="caution">
    <text evidence="1">The sequence shown here is derived from an EMBL/GenBank/DDBJ whole genome shotgun (WGS) entry which is preliminary data.</text>
</comment>
<reference evidence="1 2" key="1">
    <citation type="submission" date="2019-03" db="EMBL/GenBank/DDBJ databases">
        <title>Paraburkholderia sp. isolated from native Mimosa gymnas in Guartela State Park, Brazil.</title>
        <authorList>
            <person name="Paulitsch F."/>
            <person name="Hungria M."/>
            <person name="Delamuta J.R.M."/>
            <person name="Ribeiro R.A."/>
            <person name="Dall'Agnol R."/>
            <person name="Silva J.S.B."/>
        </authorList>
    </citation>
    <scope>NUCLEOTIDE SEQUENCE [LARGE SCALE GENOMIC DNA]</scope>
    <source>
        <strain evidence="1 2">CNPSo 3008</strain>
    </source>
</reference>
<dbReference type="OrthoDB" id="8778495at2"/>
<proteinExistence type="predicted"/>
<dbReference type="AlphaFoldDB" id="A0A4R5LJI7"/>
<name>A0A4R5LJI7_9BURK</name>
<dbReference type="Proteomes" id="UP000295606">
    <property type="component" value="Unassembled WGS sequence"/>
</dbReference>